<keyword evidence="15" id="KW-1185">Reference proteome</keyword>
<evidence type="ECO:0000256" key="4">
    <source>
        <dbReference type="ARBA" id="ARBA00022630"/>
    </source>
</evidence>
<keyword evidence="5" id="KW-0288">FMN</keyword>
<dbReference type="InterPro" id="IPR008254">
    <property type="entry name" value="Flavodoxin/NO_synth"/>
</dbReference>
<dbReference type="SUPFAM" id="SSF63380">
    <property type="entry name" value="Riboflavin synthase domain-like"/>
    <property type="match status" value="1"/>
</dbReference>
<evidence type="ECO:0000256" key="5">
    <source>
        <dbReference type="ARBA" id="ARBA00022643"/>
    </source>
</evidence>
<keyword evidence="10" id="KW-0028">Amino-acid biosynthesis</keyword>
<evidence type="ECO:0000256" key="11">
    <source>
        <dbReference type="ARBA" id="ARBA00052219"/>
    </source>
</evidence>
<dbReference type="AlphaFoldDB" id="A0A1I4FXL2"/>
<dbReference type="PROSITE" id="PS50902">
    <property type="entry name" value="FLAVODOXIN_LIKE"/>
    <property type="match status" value="1"/>
</dbReference>
<evidence type="ECO:0000259" key="12">
    <source>
        <dbReference type="PROSITE" id="PS50902"/>
    </source>
</evidence>
<dbReference type="RefSeq" id="WP_092036884.1">
    <property type="nucleotide sequence ID" value="NZ_FOTK01000002.1"/>
</dbReference>
<dbReference type="Gene3D" id="3.40.50.80">
    <property type="entry name" value="Nucleotide-binding domain of ferredoxin-NADP reductase (FNR) module"/>
    <property type="match status" value="1"/>
</dbReference>
<keyword evidence="9" id="KW-0560">Oxidoreductase</keyword>
<dbReference type="InterPro" id="IPR001094">
    <property type="entry name" value="Flavdoxin-like"/>
</dbReference>
<evidence type="ECO:0000256" key="7">
    <source>
        <dbReference type="ARBA" id="ARBA00022857"/>
    </source>
</evidence>
<dbReference type="Pfam" id="PF00258">
    <property type="entry name" value="Flavodoxin_1"/>
    <property type="match status" value="1"/>
</dbReference>
<dbReference type="PANTHER" id="PTHR19384">
    <property type="entry name" value="NITRIC OXIDE SYNTHASE-RELATED"/>
    <property type="match status" value="1"/>
</dbReference>
<organism evidence="14 15">
    <name type="scientific">Methylobacterium pseudosasicola</name>
    <dbReference type="NCBI Taxonomy" id="582667"/>
    <lineage>
        <taxon>Bacteria</taxon>
        <taxon>Pseudomonadati</taxon>
        <taxon>Pseudomonadota</taxon>
        <taxon>Alphaproteobacteria</taxon>
        <taxon>Hyphomicrobiales</taxon>
        <taxon>Methylobacteriaceae</taxon>
        <taxon>Methylobacterium</taxon>
    </lineage>
</organism>
<dbReference type="InterPro" id="IPR029039">
    <property type="entry name" value="Flavoprotein-like_sf"/>
</dbReference>
<dbReference type="InterPro" id="IPR023173">
    <property type="entry name" value="NADPH_Cyt_P450_Rdtase_alpha"/>
</dbReference>
<keyword evidence="4" id="KW-0285">Flavoprotein</keyword>
<dbReference type="InterPro" id="IPR003097">
    <property type="entry name" value="CysJ-like_FAD-binding"/>
</dbReference>
<dbReference type="InterPro" id="IPR001709">
    <property type="entry name" value="Flavoprot_Pyr_Nucl_cyt_Rdtase"/>
</dbReference>
<dbReference type="STRING" id="582667.SAMN05192568_100263"/>
<dbReference type="InterPro" id="IPR017938">
    <property type="entry name" value="Riboflavin_synthase-like_b-brl"/>
</dbReference>
<evidence type="ECO:0000256" key="6">
    <source>
        <dbReference type="ARBA" id="ARBA00022827"/>
    </source>
</evidence>
<keyword evidence="8" id="KW-0813">Transport</keyword>
<keyword evidence="8" id="KW-0249">Electron transport</keyword>
<evidence type="ECO:0000256" key="10">
    <source>
        <dbReference type="ARBA" id="ARBA00023192"/>
    </source>
</evidence>
<gene>
    <name evidence="14" type="ORF">SAMN05192568_100263</name>
</gene>
<evidence type="ECO:0000256" key="1">
    <source>
        <dbReference type="ARBA" id="ARBA00001917"/>
    </source>
</evidence>
<dbReference type="SUPFAM" id="SSF52343">
    <property type="entry name" value="Ferredoxin reductase-like, C-terminal NADP-linked domain"/>
    <property type="match status" value="1"/>
</dbReference>
<feature type="domain" description="FAD-binding FR-type" evidence="13">
    <location>
        <begin position="234"/>
        <end position="438"/>
    </location>
</feature>
<comment type="cofactor">
    <cofactor evidence="1">
        <name>FMN</name>
        <dbReference type="ChEBI" id="CHEBI:58210"/>
    </cofactor>
</comment>
<dbReference type="InterPro" id="IPR039261">
    <property type="entry name" value="FNR_nucleotide-bd"/>
</dbReference>
<proteinExistence type="predicted"/>
<evidence type="ECO:0000256" key="9">
    <source>
        <dbReference type="ARBA" id="ARBA00023002"/>
    </source>
</evidence>
<name>A0A1I4FXL2_9HYPH</name>
<dbReference type="EC" id="1.8.1.2" evidence="3"/>
<dbReference type="Gene3D" id="2.40.30.10">
    <property type="entry name" value="Translation factors"/>
    <property type="match status" value="1"/>
</dbReference>
<dbReference type="GO" id="GO:0050660">
    <property type="term" value="F:flavin adenine dinucleotide binding"/>
    <property type="evidence" value="ECO:0007669"/>
    <property type="project" value="TreeGrafter"/>
</dbReference>
<dbReference type="GO" id="GO:0004783">
    <property type="term" value="F:sulfite reductase (NADPH) activity"/>
    <property type="evidence" value="ECO:0007669"/>
    <property type="project" value="UniProtKB-EC"/>
</dbReference>
<keyword evidence="10" id="KW-0198">Cysteine biosynthesis</keyword>
<dbReference type="InterPro" id="IPR017927">
    <property type="entry name" value="FAD-bd_FR_type"/>
</dbReference>
<dbReference type="OrthoDB" id="9816402at2"/>
<dbReference type="GO" id="GO:0019344">
    <property type="term" value="P:cysteine biosynthetic process"/>
    <property type="evidence" value="ECO:0007669"/>
    <property type="project" value="UniProtKB-KW"/>
</dbReference>
<comment type="cofactor">
    <cofactor evidence="2">
        <name>FAD</name>
        <dbReference type="ChEBI" id="CHEBI:57692"/>
    </cofactor>
</comment>
<dbReference type="Pfam" id="PF00667">
    <property type="entry name" value="FAD_binding_1"/>
    <property type="match status" value="2"/>
</dbReference>
<dbReference type="InterPro" id="IPR001433">
    <property type="entry name" value="OxRdtase_FAD/NAD-bd"/>
</dbReference>
<feature type="domain" description="Flavodoxin-like" evidence="12">
    <location>
        <begin position="64"/>
        <end position="202"/>
    </location>
</feature>
<dbReference type="CDD" id="cd06199">
    <property type="entry name" value="SiR"/>
    <property type="match status" value="1"/>
</dbReference>
<dbReference type="EMBL" id="FOTK01000002">
    <property type="protein sequence ID" value="SFL22585.1"/>
    <property type="molecule type" value="Genomic_DNA"/>
</dbReference>
<dbReference type="Gene3D" id="3.40.50.360">
    <property type="match status" value="1"/>
</dbReference>
<reference evidence="15" key="1">
    <citation type="submission" date="2016-10" db="EMBL/GenBank/DDBJ databases">
        <authorList>
            <person name="Varghese N."/>
            <person name="Submissions S."/>
        </authorList>
    </citation>
    <scope>NUCLEOTIDE SEQUENCE [LARGE SCALE GENOMIC DNA]</scope>
    <source>
        <strain evidence="15">BL36</strain>
    </source>
</reference>
<dbReference type="PROSITE" id="PS51384">
    <property type="entry name" value="FAD_FR"/>
    <property type="match status" value="1"/>
</dbReference>
<dbReference type="GO" id="GO:0010181">
    <property type="term" value="F:FMN binding"/>
    <property type="evidence" value="ECO:0007669"/>
    <property type="project" value="InterPro"/>
</dbReference>
<dbReference type="FunFam" id="3.40.50.80:FF:000001">
    <property type="entry name" value="NADPH--cytochrome P450 reductase 1"/>
    <property type="match status" value="1"/>
</dbReference>
<keyword evidence="6" id="KW-0274">FAD</keyword>
<evidence type="ECO:0000256" key="2">
    <source>
        <dbReference type="ARBA" id="ARBA00001974"/>
    </source>
</evidence>
<dbReference type="Proteomes" id="UP000199048">
    <property type="component" value="Unassembled WGS sequence"/>
</dbReference>
<evidence type="ECO:0000256" key="3">
    <source>
        <dbReference type="ARBA" id="ARBA00012604"/>
    </source>
</evidence>
<dbReference type="GO" id="GO:0005829">
    <property type="term" value="C:cytosol"/>
    <property type="evidence" value="ECO:0007669"/>
    <property type="project" value="TreeGrafter"/>
</dbReference>
<evidence type="ECO:0000259" key="13">
    <source>
        <dbReference type="PROSITE" id="PS51384"/>
    </source>
</evidence>
<protein>
    <recommendedName>
        <fullName evidence="3">assimilatory sulfite reductase (NADPH)</fullName>
        <ecNumber evidence="3">1.8.1.2</ecNumber>
    </recommendedName>
</protein>
<comment type="catalytic activity">
    <reaction evidence="11">
        <text>hydrogen sulfide + 3 NADP(+) + 3 H2O = sulfite + 3 NADPH + 4 H(+)</text>
        <dbReference type="Rhea" id="RHEA:13801"/>
        <dbReference type="ChEBI" id="CHEBI:15377"/>
        <dbReference type="ChEBI" id="CHEBI:15378"/>
        <dbReference type="ChEBI" id="CHEBI:17359"/>
        <dbReference type="ChEBI" id="CHEBI:29919"/>
        <dbReference type="ChEBI" id="CHEBI:57783"/>
        <dbReference type="ChEBI" id="CHEBI:58349"/>
        <dbReference type="EC" id="1.8.1.2"/>
    </reaction>
</comment>
<evidence type="ECO:0000256" key="8">
    <source>
        <dbReference type="ARBA" id="ARBA00022982"/>
    </source>
</evidence>
<dbReference type="PRINTS" id="PR00371">
    <property type="entry name" value="FPNCR"/>
</dbReference>
<dbReference type="Pfam" id="PF00175">
    <property type="entry name" value="NAD_binding_1"/>
    <property type="match status" value="1"/>
</dbReference>
<accession>A0A1I4FXL2</accession>
<sequence length="589" mass="63606">MARQNLLPRTAPFGDGERASLDAVLGSATPVQRAWLAGFLAGLDAAGGQPAAAPAAPPKAAEPLTIVYASESGNSEALAGNVAKLARKQGFKPKVMDFSDLDVATLPKAGKLIAIAATWGEGEPPARAVRAYGELMGEGAPRIDGVDFAVLALGDTSYVEFCAIGKALDARFEALGGKRAAERADLDLDFEKPAADWIKNTLKALAPAETPDNVVAVDFARAAPGEDDEAEPSREPLVVEVVEHVNLNSSRSDKETIHLALAFEDGAPAYEPGDSLEIFPENDPQLVDEILTAAGLSGDEALRKALLAERDITTLSAATIERFVKATGHADAQKLIDSGEVRAWIEGRHLIDLLATFPATLTPEHLTTITRPLPPRAYSIASSRKEVGDEVHLAIVAVRYETHGRARSGVASVHVADRIRDGAKLRVRLKPNRHFRLPQDPAADIIMVGPGTGVAPFRAFVQERRAIEAPGRSWLFFGDRHFLHDFLYQLEWQEALEEGALTKIDVAFSRDQPEKVYVQDRITHNAKELVSWLEGGAYFYVCGDAKNMAKDVRAAVVRAYETAKGLNPADAEAQVAALERSHRYQQDVY</sequence>
<dbReference type="PANTHER" id="PTHR19384:SF128">
    <property type="entry name" value="NADPH OXIDOREDUCTASE A"/>
    <property type="match status" value="1"/>
</dbReference>
<dbReference type="PRINTS" id="PR00369">
    <property type="entry name" value="FLAVODOXIN"/>
</dbReference>
<evidence type="ECO:0000313" key="14">
    <source>
        <dbReference type="EMBL" id="SFL22585.1"/>
    </source>
</evidence>
<evidence type="ECO:0000313" key="15">
    <source>
        <dbReference type="Proteomes" id="UP000199048"/>
    </source>
</evidence>
<dbReference type="Gene3D" id="1.20.990.10">
    <property type="entry name" value="NADPH-cytochrome p450 Reductase, Chain A, domain 3"/>
    <property type="match status" value="1"/>
</dbReference>
<dbReference type="SUPFAM" id="SSF52218">
    <property type="entry name" value="Flavoproteins"/>
    <property type="match status" value="1"/>
</dbReference>
<keyword evidence="7" id="KW-0521">NADP</keyword>